<evidence type="ECO:0000256" key="19">
    <source>
        <dbReference type="SAM" id="MobiDB-lite"/>
    </source>
</evidence>
<dbReference type="PROSITE" id="PS50001">
    <property type="entry name" value="SH2"/>
    <property type="match status" value="1"/>
</dbReference>
<keyword evidence="11" id="KW-0378">Hydrolase</keyword>
<dbReference type="EC" id="3.1.3.86" evidence="7"/>
<feature type="compositionally biased region" description="Low complexity" evidence="19">
    <location>
        <begin position="1072"/>
        <end position="1082"/>
    </location>
</feature>
<dbReference type="Proteomes" id="UP000594262">
    <property type="component" value="Unplaced"/>
</dbReference>
<protein>
    <recommendedName>
        <fullName evidence="7">phosphatidylinositol-3,4,5-trisphosphate 5-phosphatase</fullName>
        <ecNumber evidence="7">3.1.3.86</ecNumber>
    </recommendedName>
</protein>
<keyword evidence="15" id="KW-0472">Membrane</keyword>
<feature type="region of interest" description="Disordered" evidence="19">
    <location>
        <begin position="771"/>
        <end position="793"/>
    </location>
</feature>
<organism evidence="22 23">
    <name type="scientific">Clytia hemisphaerica</name>
    <dbReference type="NCBI Taxonomy" id="252671"/>
    <lineage>
        <taxon>Eukaryota</taxon>
        <taxon>Metazoa</taxon>
        <taxon>Cnidaria</taxon>
        <taxon>Hydrozoa</taxon>
        <taxon>Hydroidolina</taxon>
        <taxon>Leptothecata</taxon>
        <taxon>Obeliida</taxon>
        <taxon>Clytiidae</taxon>
        <taxon>Clytia</taxon>
    </lineage>
</organism>
<dbReference type="OrthoDB" id="7862313at2759"/>
<comment type="similarity">
    <text evidence="6">Belongs to the inositol 1,4,5-trisphosphate 5-phosphatase family.</text>
</comment>
<dbReference type="PANTHER" id="PTHR46051">
    <property type="entry name" value="SH2 DOMAIN-CONTAINING PROTEIN"/>
    <property type="match status" value="1"/>
</dbReference>
<evidence type="ECO:0000256" key="4">
    <source>
        <dbReference type="ARBA" id="ARBA00004486"/>
    </source>
</evidence>
<keyword evidence="12" id="KW-0391">Immunity</keyword>
<evidence type="ECO:0000259" key="20">
    <source>
        <dbReference type="PROSITE" id="PS50001"/>
    </source>
</evidence>
<keyword evidence="10" id="KW-0399">Innate immunity</keyword>
<evidence type="ECO:0000256" key="9">
    <source>
        <dbReference type="ARBA" id="ARBA00022553"/>
    </source>
</evidence>
<dbReference type="SMART" id="SM00454">
    <property type="entry name" value="SAM"/>
    <property type="match status" value="1"/>
</dbReference>
<dbReference type="GO" id="GO:0046856">
    <property type="term" value="P:phosphatidylinositol dephosphorylation"/>
    <property type="evidence" value="ECO:0007669"/>
    <property type="project" value="InterPro"/>
</dbReference>
<dbReference type="RefSeq" id="XP_066910912.1">
    <property type="nucleotide sequence ID" value="XM_067054811.1"/>
</dbReference>
<feature type="compositionally biased region" description="Basic and acidic residues" evidence="19">
    <location>
        <begin position="1044"/>
        <end position="1057"/>
    </location>
</feature>
<evidence type="ECO:0000256" key="14">
    <source>
        <dbReference type="ARBA" id="ARBA00023130"/>
    </source>
</evidence>
<dbReference type="GeneID" id="136798230"/>
<evidence type="ECO:0000256" key="7">
    <source>
        <dbReference type="ARBA" id="ARBA00012981"/>
    </source>
</evidence>
<dbReference type="InterPro" id="IPR036860">
    <property type="entry name" value="SH2_dom_sf"/>
</dbReference>
<evidence type="ECO:0000256" key="1">
    <source>
        <dbReference type="ARBA" id="ARBA00004170"/>
    </source>
</evidence>
<proteinExistence type="inferred from homology"/>
<keyword evidence="13 18" id="KW-0727">SH2 domain</keyword>
<dbReference type="SUPFAM" id="SSF47769">
    <property type="entry name" value="SAM/Pointed domain"/>
    <property type="match status" value="1"/>
</dbReference>
<dbReference type="GO" id="GO:0002250">
    <property type="term" value="P:adaptive immune response"/>
    <property type="evidence" value="ECO:0007669"/>
    <property type="project" value="UniProtKB-KW"/>
</dbReference>
<dbReference type="CDD" id="cd00173">
    <property type="entry name" value="SH2"/>
    <property type="match status" value="1"/>
</dbReference>
<evidence type="ECO:0000256" key="10">
    <source>
        <dbReference type="ARBA" id="ARBA00022588"/>
    </source>
</evidence>
<dbReference type="SUPFAM" id="SSF55550">
    <property type="entry name" value="SH2 domain"/>
    <property type="match status" value="1"/>
</dbReference>
<dbReference type="SMART" id="SM00252">
    <property type="entry name" value="SH2"/>
    <property type="match status" value="1"/>
</dbReference>
<keyword evidence="17" id="KW-0966">Cell projection</keyword>
<dbReference type="PANTHER" id="PTHR46051:SF1">
    <property type="entry name" value="INOSITOL POLYPHOSPHATE-RELATED PHOSPHATASE DOMAIN-CONTAINING PROTEIN"/>
    <property type="match status" value="1"/>
</dbReference>
<evidence type="ECO:0000256" key="12">
    <source>
        <dbReference type="ARBA" id="ARBA00022859"/>
    </source>
</evidence>
<dbReference type="Pfam" id="PF24147">
    <property type="entry name" value="C2_SHIP1-2_2nd"/>
    <property type="match status" value="1"/>
</dbReference>
<dbReference type="InterPro" id="IPR000300">
    <property type="entry name" value="IPPc"/>
</dbReference>
<dbReference type="Pfam" id="PF22669">
    <property type="entry name" value="Exo_endo_phos2"/>
    <property type="match status" value="1"/>
</dbReference>
<dbReference type="SUPFAM" id="SSF56219">
    <property type="entry name" value="DNase I-like"/>
    <property type="match status" value="1"/>
</dbReference>
<evidence type="ECO:0000259" key="21">
    <source>
        <dbReference type="PROSITE" id="PS50105"/>
    </source>
</evidence>
<evidence type="ECO:0000256" key="8">
    <source>
        <dbReference type="ARBA" id="ARBA00022490"/>
    </source>
</evidence>
<evidence type="ECO:0000256" key="17">
    <source>
        <dbReference type="ARBA" id="ARBA00023273"/>
    </source>
</evidence>
<dbReference type="Pfam" id="PF00536">
    <property type="entry name" value="SAM_1"/>
    <property type="match status" value="1"/>
</dbReference>
<evidence type="ECO:0000256" key="15">
    <source>
        <dbReference type="ARBA" id="ARBA00023136"/>
    </source>
</evidence>
<dbReference type="GO" id="GO:0034485">
    <property type="term" value="F:phosphatidylinositol-3,4,5-trisphosphate 5-phosphatase activity"/>
    <property type="evidence" value="ECO:0007669"/>
    <property type="project" value="UniProtKB-EC"/>
</dbReference>
<evidence type="ECO:0000313" key="23">
    <source>
        <dbReference type="Proteomes" id="UP000594262"/>
    </source>
</evidence>
<dbReference type="Gene3D" id="1.10.150.50">
    <property type="entry name" value="Transcription Factor, Ets-1"/>
    <property type="match status" value="1"/>
</dbReference>
<reference evidence="22" key="1">
    <citation type="submission" date="2021-01" db="UniProtKB">
        <authorList>
            <consortium name="EnsemblMetazoa"/>
        </authorList>
    </citation>
    <scope>IDENTIFICATION</scope>
</reference>
<dbReference type="Gene3D" id="3.30.505.10">
    <property type="entry name" value="SH2 domain"/>
    <property type="match status" value="1"/>
</dbReference>
<dbReference type="GO" id="GO:0045087">
    <property type="term" value="P:innate immune response"/>
    <property type="evidence" value="ECO:0007669"/>
    <property type="project" value="UniProtKB-KW"/>
</dbReference>
<dbReference type="GO" id="GO:0016607">
    <property type="term" value="C:nuclear speck"/>
    <property type="evidence" value="ECO:0007669"/>
    <property type="project" value="UniProtKB-SubCell"/>
</dbReference>
<dbReference type="GO" id="GO:0009966">
    <property type="term" value="P:regulation of signal transduction"/>
    <property type="evidence" value="ECO:0007669"/>
    <property type="project" value="TreeGrafter"/>
</dbReference>
<evidence type="ECO:0000256" key="16">
    <source>
        <dbReference type="ARBA" id="ARBA00023212"/>
    </source>
</evidence>
<dbReference type="FunFam" id="3.60.10.10:FF:000005">
    <property type="entry name" value="phosphatidylinositol 3,4,5-trisphosphate 5-phosphatase 1"/>
    <property type="match status" value="1"/>
</dbReference>
<keyword evidence="23" id="KW-1185">Reference proteome</keyword>
<feature type="region of interest" description="Disordered" evidence="19">
    <location>
        <begin position="970"/>
        <end position="1116"/>
    </location>
</feature>
<evidence type="ECO:0000256" key="2">
    <source>
        <dbReference type="ARBA" id="ARBA00004245"/>
    </source>
</evidence>
<dbReference type="InterPro" id="IPR001660">
    <property type="entry name" value="SAM"/>
</dbReference>
<dbReference type="Gene3D" id="3.60.10.10">
    <property type="entry name" value="Endonuclease/exonuclease/phosphatase"/>
    <property type="match status" value="1"/>
</dbReference>
<dbReference type="AlphaFoldDB" id="A0A7M5VFU2"/>
<keyword evidence="9" id="KW-0597">Phosphoprotein</keyword>
<evidence type="ECO:0000256" key="13">
    <source>
        <dbReference type="ARBA" id="ARBA00022999"/>
    </source>
</evidence>
<name>A0A7M5VFU2_9CNID</name>
<dbReference type="GO" id="GO:0030027">
    <property type="term" value="C:lamellipodium"/>
    <property type="evidence" value="ECO:0007669"/>
    <property type="project" value="UniProtKB-SubCell"/>
</dbReference>
<dbReference type="Pfam" id="PF00017">
    <property type="entry name" value="SH2"/>
    <property type="match status" value="1"/>
</dbReference>
<dbReference type="InterPro" id="IPR013761">
    <property type="entry name" value="SAM/pointed_sf"/>
</dbReference>
<dbReference type="GO" id="GO:0005856">
    <property type="term" value="C:cytoskeleton"/>
    <property type="evidence" value="ECO:0007669"/>
    <property type="project" value="UniProtKB-SubCell"/>
</dbReference>
<evidence type="ECO:0000256" key="5">
    <source>
        <dbReference type="ARBA" id="ARBA00004510"/>
    </source>
</evidence>
<dbReference type="EnsemblMetazoa" id="CLYHEMT010895.1">
    <property type="protein sequence ID" value="CLYHEMP010895.1"/>
    <property type="gene ID" value="CLYHEMG010895"/>
</dbReference>
<comment type="subcellular location">
    <subcellularLocation>
        <location evidence="4">Cell projection</location>
        <location evidence="4">Filopodium</location>
    </subcellularLocation>
    <subcellularLocation>
        <location evidence="5">Cell projection</location>
        <location evidence="5">Lamellipodium</location>
    </subcellularLocation>
    <subcellularLocation>
        <location evidence="2">Cytoplasm</location>
        <location evidence="2">Cytoskeleton</location>
    </subcellularLocation>
    <subcellularLocation>
        <location evidence="1">Membrane</location>
        <topology evidence="1">Peripheral membrane protein</topology>
    </subcellularLocation>
    <subcellularLocation>
        <location evidence="3">Nucleus speckle</location>
    </subcellularLocation>
</comment>
<dbReference type="GO" id="GO:0016020">
    <property type="term" value="C:membrane"/>
    <property type="evidence" value="ECO:0007669"/>
    <property type="project" value="UniProtKB-SubCell"/>
</dbReference>
<dbReference type="InterPro" id="IPR000980">
    <property type="entry name" value="SH2"/>
</dbReference>
<feature type="domain" description="SAM" evidence="21">
    <location>
        <begin position="1118"/>
        <end position="1182"/>
    </location>
</feature>
<feature type="compositionally biased region" description="Basic and acidic residues" evidence="19">
    <location>
        <begin position="777"/>
        <end position="787"/>
    </location>
</feature>
<evidence type="ECO:0000313" key="22">
    <source>
        <dbReference type="EnsemblMetazoa" id="CLYHEMP010895.1"/>
    </source>
</evidence>
<dbReference type="InterPro" id="IPR036691">
    <property type="entry name" value="Endo/exonu/phosph_ase_sf"/>
</dbReference>
<evidence type="ECO:0000256" key="18">
    <source>
        <dbReference type="PROSITE-ProRule" id="PRU00191"/>
    </source>
</evidence>
<dbReference type="GO" id="GO:0050776">
    <property type="term" value="P:regulation of immune response"/>
    <property type="evidence" value="ECO:0007669"/>
    <property type="project" value="TreeGrafter"/>
</dbReference>
<dbReference type="SMART" id="SM00128">
    <property type="entry name" value="IPPc"/>
    <property type="match status" value="1"/>
</dbReference>
<feature type="domain" description="SH2" evidence="20">
    <location>
        <begin position="5"/>
        <end position="102"/>
    </location>
</feature>
<dbReference type="InterPro" id="IPR057509">
    <property type="entry name" value="C2_SHIP1-2_2nd"/>
</dbReference>
<dbReference type="GO" id="GO:0030175">
    <property type="term" value="C:filopodium"/>
    <property type="evidence" value="ECO:0007669"/>
    <property type="project" value="UniProtKB-SubCell"/>
</dbReference>
<evidence type="ECO:0000256" key="6">
    <source>
        <dbReference type="ARBA" id="ARBA00008734"/>
    </source>
</evidence>
<sequence length="1189" mass="135248">MEEPNFFYDLSRGDCEDRLQNTKDGTFLVRRSESNRINYVLVVNWGGQAHHFKILCKENKYYLEAAKAVQPIYFQSLDDLVCHYKKNKMTATHDHYILGQPYREEFSDEEDYAELEDEEWDLDGDMEDTTTPFFQQQLDAIKIARKDETFMELMKDYVDNNVRKDFQCIQNGKCKAPFVQELVVNAASDLRAAMQTYLTRLEILHKLFDIGSNTQTGTQELQEEENSHDMDALFKSFKHCKESMQKLEKKALHVFNEIQNKGVRSGEEVTTEDQEYVPILDIKPGSVTPQEDSIYQLVDVASSTPQTKTPEFEVTSGPLKSKSVLKIDVVQGKILIFKAGNDKPETFPVDQIHQLAKSKSSSKHLKVKFATNKDTITKNFFFQNYTSREQFCQTIQQVKIVHSNEPTSSELNVFVGTWNMATSNVPEDISSWYKCIGSGKTNNTVQEYGHIASDLYVFGTQESAYYEKEWTSRLKNDIEKTYQREFRQVISSSLWGIRIVILIKAELWHQVNSIKHSSVKTGIANALGNKGAVGVSFNIGTTSFCFVNSHLTSGTERLKRRHQNYMDILRGLSLGQNEGFDITLAFHHVFWMGDLNYRLELEEKDIPMIIKMRMTGDLQGLLDHDQLINEMDKKQVFIGFNETELQFAPTYKYKKGDRSVYDWRKEKRTEVRINVPSWCDRVLWRSYPDVPSCNLTYGCSDSIYTSDHSPVFSTFKVSTVAPNPTAIQEKVYSENDMKLAFFRVEAKVATRSTSKFMLTFSSNCLENEVESKQNSIDSHKRQQESLMRRSGTNDATLHHSYPWWTKSDIPVLNPVLKDPYYLETQHLLIAVKGEDQESYGECVVSLKSFLSGNEQVCNCPLTHFGLETGTLHFVATMKTPQNLSYQPSIQKQIYSLIKVEDDENNKGDTLGKRSKTLDRSTIVTKDMTMVPLPVMDRSSIQQVDPQNRVVENKRVSIADVLKRQSLGLDNPTLRISMDDPANGPCLIPTPAPAPAPVSHNKPVLIRETTRDDSNPPPPPPSSKTEKPPNSTAEETPPAPPMRVHSIERSIDEGEDRVNSAPKLPPKKRLTPSNSSSEGVSSPTLPPSVSPFRGQLPVFDDDVNSDNDPAPVPKRRVKKKANEIRDWLVSINCGQYFDAMISNGYDDMSFYHALTVEDLHEIGISNDADRVKIVMNAQSLGMKDKGLFKV</sequence>
<keyword evidence="16" id="KW-0206">Cytoskeleton</keyword>
<keyword evidence="8" id="KW-0963">Cytoplasm</keyword>
<accession>A0A7M5VFU2</accession>
<evidence type="ECO:0000256" key="3">
    <source>
        <dbReference type="ARBA" id="ARBA00004324"/>
    </source>
</evidence>
<evidence type="ECO:0000256" key="11">
    <source>
        <dbReference type="ARBA" id="ARBA00022801"/>
    </source>
</evidence>
<dbReference type="PROSITE" id="PS50105">
    <property type="entry name" value="SAM_DOMAIN"/>
    <property type="match status" value="1"/>
</dbReference>
<keyword evidence="14" id="KW-1064">Adaptive immunity</keyword>